<dbReference type="Gene3D" id="3.40.630.30">
    <property type="match status" value="1"/>
</dbReference>
<dbReference type="OrthoDB" id="9801669at2"/>
<dbReference type="InterPro" id="IPR051531">
    <property type="entry name" value="N-acetyltransferase"/>
</dbReference>
<protein>
    <submittedName>
        <fullName evidence="5">30S ribosomal protein S5 alanine N-acetyltransferase</fullName>
    </submittedName>
</protein>
<keyword evidence="2" id="KW-0012">Acyltransferase</keyword>
<comment type="similarity">
    <text evidence="3">Belongs to the acetyltransferase family. RimJ subfamily.</text>
</comment>
<keyword evidence="5" id="KW-0687">Ribonucleoprotein</keyword>
<dbReference type="InterPro" id="IPR000182">
    <property type="entry name" value="GNAT_dom"/>
</dbReference>
<name>A0A4Q0YRJ5_9GAMM</name>
<dbReference type="GO" id="GO:0005840">
    <property type="term" value="C:ribosome"/>
    <property type="evidence" value="ECO:0007669"/>
    <property type="project" value="UniProtKB-KW"/>
</dbReference>
<evidence type="ECO:0000313" key="6">
    <source>
        <dbReference type="Proteomes" id="UP000290287"/>
    </source>
</evidence>
<reference evidence="5 6" key="1">
    <citation type="submission" date="2017-10" db="EMBL/GenBank/DDBJ databases">
        <title>Nyctiphanis sp. nov., isolated from the stomach of the euphausiid Nyctiphanes simplex (Hansen, 1911) in the Gulf of California.</title>
        <authorList>
            <person name="Gomez-Gil B."/>
            <person name="Aguilar-Mendez M."/>
            <person name="Lopez-Cortes A."/>
            <person name="Gomez-Gutierrez J."/>
            <person name="Roque A."/>
            <person name="Lang E."/>
            <person name="Gonzalez-Castillo A."/>
        </authorList>
    </citation>
    <scope>NUCLEOTIDE SEQUENCE [LARGE SCALE GENOMIC DNA]</scope>
    <source>
        <strain evidence="5 6">CAIM 600</strain>
    </source>
</reference>
<accession>A0A4Q0YRJ5</accession>
<dbReference type="EMBL" id="PEIB01000007">
    <property type="protein sequence ID" value="RXJ73736.1"/>
    <property type="molecule type" value="Genomic_DNA"/>
</dbReference>
<comment type="caution">
    <text evidence="5">The sequence shown here is derived from an EMBL/GenBank/DDBJ whole genome shotgun (WGS) entry which is preliminary data.</text>
</comment>
<feature type="domain" description="N-acetyltransferase" evidence="4">
    <location>
        <begin position="17"/>
        <end position="187"/>
    </location>
</feature>
<dbReference type="GO" id="GO:0005737">
    <property type="term" value="C:cytoplasm"/>
    <property type="evidence" value="ECO:0007669"/>
    <property type="project" value="TreeGrafter"/>
</dbReference>
<dbReference type="PANTHER" id="PTHR43792">
    <property type="entry name" value="GNAT FAMILY, PUTATIVE (AFU_ORTHOLOGUE AFUA_3G00765)-RELATED-RELATED"/>
    <property type="match status" value="1"/>
</dbReference>
<dbReference type="Pfam" id="PF13302">
    <property type="entry name" value="Acetyltransf_3"/>
    <property type="match status" value="1"/>
</dbReference>
<dbReference type="InterPro" id="IPR016181">
    <property type="entry name" value="Acyl_CoA_acyltransferase"/>
</dbReference>
<dbReference type="PROSITE" id="PS51186">
    <property type="entry name" value="GNAT"/>
    <property type="match status" value="1"/>
</dbReference>
<sequence length="195" mass="22460">MSLKIINPIPLVRTDELNIGTISLSDVAAITAYFQQNRVFLEPWEPKRNESFFTYDGWERRVTQLVELAHHKMCYYFLIRENGDPDIKGLITYSNVSMYPSFSAVVGYSLAENAQGKGIMKRSLKATNDMMFERVNLHRISAAYMPHNIKSQAVLESAGFEREGLAKNYLMINGKWQDHVLMSITNPDWYNPNIE</sequence>
<dbReference type="AlphaFoldDB" id="A0A4Q0YRJ5"/>
<dbReference type="Proteomes" id="UP000290287">
    <property type="component" value="Unassembled WGS sequence"/>
</dbReference>
<dbReference type="GO" id="GO:0008999">
    <property type="term" value="F:protein-N-terminal-alanine acetyltransferase activity"/>
    <property type="evidence" value="ECO:0007669"/>
    <property type="project" value="TreeGrafter"/>
</dbReference>
<evidence type="ECO:0000256" key="2">
    <source>
        <dbReference type="ARBA" id="ARBA00023315"/>
    </source>
</evidence>
<evidence type="ECO:0000256" key="3">
    <source>
        <dbReference type="ARBA" id="ARBA00038502"/>
    </source>
</evidence>
<proteinExistence type="inferred from homology"/>
<dbReference type="PANTHER" id="PTHR43792:SF8">
    <property type="entry name" value="[RIBOSOMAL PROTEIN US5]-ALANINE N-ACETYLTRANSFERASE"/>
    <property type="match status" value="1"/>
</dbReference>
<evidence type="ECO:0000256" key="1">
    <source>
        <dbReference type="ARBA" id="ARBA00022679"/>
    </source>
</evidence>
<organism evidence="5 6">
    <name type="scientific">Veronia nyctiphanis</name>
    <dbReference type="NCBI Taxonomy" id="1278244"/>
    <lineage>
        <taxon>Bacteria</taxon>
        <taxon>Pseudomonadati</taxon>
        <taxon>Pseudomonadota</taxon>
        <taxon>Gammaproteobacteria</taxon>
        <taxon>Vibrionales</taxon>
        <taxon>Vibrionaceae</taxon>
        <taxon>Veronia</taxon>
    </lineage>
</organism>
<keyword evidence="6" id="KW-1185">Reference proteome</keyword>
<evidence type="ECO:0000259" key="4">
    <source>
        <dbReference type="PROSITE" id="PS51186"/>
    </source>
</evidence>
<gene>
    <name evidence="5" type="ORF">CS022_07955</name>
</gene>
<keyword evidence="5" id="KW-0689">Ribosomal protein</keyword>
<dbReference type="SUPFAM" id="SSF55729">
    <property type="entry name" value="Acyl-CoA N-acyltransferases (Nat)"/>
    <property type="match status" value="1"/>
</dbReference>
<keyword evidence="1 5" id="KW-0808">Transferase</keyword>
<evidence type="ECO:0000313" key="5">
    <source>
        <dbReference type="EMBL" id="RXJ73736.1"/>
    </source>
</evidence>